<evidence type="ECO:0000313" key="2">
    <source>
        <dbReference type="Proteomes" id="UP001516662"/>
    </source>
</evidence>
<protein>
    <submittedName>
        <fullName evidence="1">Heptaprenyl diphosphate synthase component 1</fullName>
    </submittedName>
</protein>
<organism evidence="1 2">
    <name type="scientific">Litchfieldia luteola</name>
    <dbReference type="NCBI Taxonomy" id="682179"/>
    <lineage>
        <taxon>Bacteria</taxon>
        <taxon>Bacillati</taxon>
        <taxon>Bacillota</taxon>
        <taxon>Bacilli</taxon>
        <taxon>Bacillales</taxon>
        <taxon>Bacillaceae</taxon>
        <taxon>Litchfieldia</taxon>
    </lineage>
</organism>
<proteinExistence type="predicted"/>
<dbReference type="Pfam" id="PF07307">
    <property type="entry name" value="HEPPP_synt_1"/>
    <property type="match status" value="1"/>
</dbReference>
<dbReference type="InterPro" id="IPR009920">
    <property type="entry name" value="HEPPP_synth_su1"/>
</dbReference>
<dbReference type="Proteomes" id="UP001516662">
    <property type="component" value="Unassembled WGS sequence"/>
</dbReference>
<dbReference type="EMBL" id="JADCLJ010000024">
    <property type="protein sequence ID" value="MBE4910290.1"/>
    <property type="molecule type" value="Genomic_DNA"/>
</dbReference>
<reference evidence="1 2" key="1">
    <citation type="submission" date="2020-10" db="EMBL/GenBank/DDBJ databases">
        <title>Bacillus sp. HD4P25, an endophyte from a halophyte.</title>
        <authorList>
            <person name="Sun J.-Q."/>
        </authorList>
    </citation>
    <scope>NUCLEOTIDE SEQUENCE [LARGE SCALE GENOMIC DNA]</scope>
    <source>
        <strain evidence="1 2">YIM 93174</strain>
    </source>
</reference>
<accession>A0ABR9QP56</accession>
<sequence>MILLQDFEVKIAELKELIQTRISYPFINKYIETPIIDEDRLILLYLIFDDLQLPSREVERYTITSMLVQMALDTHETVSNSVPQEKSDRLTSRQLTVLAGDYYSSLYYYLLADIDDINFIRILAEAIKDINENKIIFYQSDAKQFETFIHTVELIECAVFRKITGFFQIPSWNELTSKVLLLKRLLLERENLITNNNSLFIDTMRKLFMEQESNLLNMMDTYIRDIEKAIETNLMTNFKSNSVLSQRVNALLHSNNSR</sequence>
<name>A0ABR9QP56_9BACI</name>
<dbReference type="RefSeq" id="WP_193539540.1">
    <property type="nucleotide sequence ID" value="NZ_JADCLJ010000024.1"/>
</dbReference>
<evidence type="ECO:0000313" key="1">
    <source>
        <dbReference type="EMBL" id="MBE4910290.1"/>
    </source>
</evidence>
<dbReference type="Gene3D" id="1.20.120.1450">
    <property type="match status" value="1"/>
</dbReference>
<comment type="caution">
    <text evidence="1">The sequence shown here is derived from an EMBL/GenBank/DDBJ whole genome shotgun (WGS) entry which is preliminary data.</text>
</comment>
<keyword evidence="2" id="KW-1185">Reference proteome</keyword>
<gene>
    <name evidence="1" type="ORF">IMZ08_19820</name>
</gene>